<accession>A0ABS9QK87</accession>
<reference evidence="7 8" key="1">
    <citation type="submission" date="2022-02" db="EMBL/GenBank/DDBJ databases">
        <title>Draft genome sequence of Mezorhizobium retamae strain IRAMC:0171 isolated from Retama raetam nodules.</title>
        <authorList>
            <person name="Bengaied R."/>
            <person name="Sbissi I."/>
            <person name="Huber K."/>
            <person name="Ghodbane F."/>
            <person name="Nouioui I."/>
            <person name="Tarhouni M."/>
            <person name="Gtari M."/>
        </authorList>
    </citation>
    <scope>NUCLEOTIDE SEQUENCE [LARGE SCALE GENOMIC DNA]</scope>
    <source>
        <strain evidence="7 8">IRAMC:0171</strain>
    </source>
</reference>
<organism evidence="7 8">
    <name type="scientific">Mesorhizobium retamae</name>
    <dbReference type="NCBI Taxonomy" id="2912854"/>
    <lineage>
        <taxon>Bacteria</taxon>
        <taxon>Pseudomonadati</taxon>
        <taxon>Pseudomonadota</taxon>
        <taxon>Alphaproteobacteria</taxon>
        <taxon>Hyphomicrobiales</taxon>
        <taxon>Phyllobacteriaceae</taxon>
        <taxon>Mesorhizobium</taxon>
    </lineage>
</organism>
<feature type="domain" description="ABC transporter" evidence="6">
    <location>
        <begin position="2"/>
        <end position="228"/>
    </location>
</feature>
<keyword evidence="3" id="KW-0547">Nucleotide-binding</keyword>
<dbReference type="InterPro" id="IPR003439">
    <property type="entry name" value="ABC_transporter-like_ATP-bd"/>
</dbReference>
<evidence type="ECO:0000256" key="3">
    <source>
        <dbReference type="ARBA" id="ARBA00022741"/>
    </source>
</evidence>
<evidence type="ECO:0000256" key="4">
    <source>
        <dbReference type="ARBA" id="ARBA00022840"/>
    </source>
</evidence>
<evidence type="ECO:0000256" key="1">
    <source>
        <dbReference type="ARBA" id="ARBA00005417"/>
    </source>
</evidence>
<dbReference type="Gene3D" id="3.40.50.300">
    <property type="entry name" value="P-loop containing nucleotide triphosphate hydrolases"/>
    <property type="match status" value="1"/>
</dbReference>
<dbReference type="InterPro" id="IPR027417">
    <property type="entry name" value="P-loop_NTPase"/>
</dbReference>
<keyword evidence="4 7" id="KW-0067">ATP-binding</keyword>
<dbReference type="InterPro" id="IPR017871">
    <property type="entry name" value="ABC_transporter-like_CS"/>
</dbReference>
<dbReference type="CDD" id="cd03224">
    <property type="entry name" value="ABC_TM1139_LivF_branched"/>
    <property type="match status" value="1"/>
</dbReference>
<evidence type="ECO:0000313" key="8">
    <source>
        <dbReference type="Proteomes" id="UP001201701"/>
    </source>
</evidence>
<dbReference type="Proteomes" id="UP001201701">
    <property type="component" value="Unassembled WGS sequence"/>
</dbReference>
<name>A0ABS9QK87_9HYPH</name>
<sequence length="228" mass="25204">MLEVEELTAAYGHSRVLDGVTLTVGKGEAVTLMGRNGMGKTTTIMSILGLISKSGGHVRFDGRDVTNWPAHRVAALGIGLVPEGRRIFPNLTVEENLIATARSGQWSIRSVLELFPRLHERRRNMGTQLSGGEQQMLAMGRALLTNPKLLILDEATEGLAPIVRGEIWRCLHILKSEGQAILVVDKHIDKLRRLADRHYVIQKGRVVWSGCSTRLQTERDTVESLISV</sequence>
<keyword evidence="8" id="KW-1185">Reference proteome</keyword>
<dbReference type="PROSITE" id="PS00211">
    <property type="entry name" value="ABC_TRANSPORTER_1"/>
    <property type="match status" value="1"/>
</dbReference>
<dbReference type="PANTHER" id="PTHR43820">
    <property type="entry name" value="HIGH-AFFINITY BRANCHED-CHAIN AMINO ACID TRANSPORT ATP-BINDING PROTEIN LIVF"/>
    <property type="match status" value="1"/>
</dbReference>
<proteinExistence type="inferred from homology"/>
<comment type="similarity">
    <text evidence="1">Belongs to the ABC transporter superfamily.</text>
</comment>
<evidence type="ECO:0000259" key="6">
    <source>
        <dbReference type="PROSITE" id="PS50893"/>
    </source>
</evidence>
<evidence type="ECO:0000256" key="2">
    <source>
        <dbReference type="ARBA" id="ARBA00022448"/>
    </source>
</evidence>
<dbReference type="RefSeq" id="WP_239369358.1">
    <property type="nucleotide sequence ID" value="NZ_JAKREW010000030.1"/>
</dbReference>
<dbReference type="PROSITE" id="PS50893">
    <property type="entry name" value="ABC_TRANSPORTER_2"/>
    <property type="match status" value="1"/>
</dbReference>
<dbReference type="Pfam" id="PF00005">
    <property type="entry name" value="ABC_tran"/>
    <property type="match status" value="1"/>
</dbReference>
<dbReference type="InterPro" id="IPR003593">
    <property type="entry name" value="AAA+_ATPase"/>
</dbReference>
<dbReference type="PANTHER" id="PTHR43820:SF2">
    <property type="entry name" value="ABC TRANSPORTER ATP-BINDING PROTEIN"/>
    <property type="match status" value="1"/>
</dbReference>
<protein>
    <submittedName>
        <fullName evidence="7">ABC transporter ATP-binding protein</fullName>
    </submittedName>
</protein>
<dbReference type="InterPro" id="IPR052156">
    <property type="entry name" value="BCAA_Transport_ATP-bd_LivF"/>
</dbReference>
<evidence type="ECO:0000256" key="5">
    <source>
        <dbReference type="ARBA" id="ARBA00022970"/>
    </source>
</evidence>
<dbReference type="EMBL" id="JAKREW010000030">
    <property type="protein sequence ID" value="MCG7507837.1"/>
    <property type="molecule type" value="Genomic_DNA"/>
</dbReference>
<evidence type="ECO:0000313" key="7">
    <source>
        <dbReference type="EMBL" id="MCG7507837.1"/>
    </source>
</evidence>
<dbReference type="SMART" id="SM00382">
    <property type="entry name" value="AAA"/>
    <property type="match status" value="1"/>
</dbReference>
<keyword evidence="2" id="KW-0813">Transport</keyword>
<gene>
    <name evidence="7" type="ORF">L4923_22615</name>
</gene>
<keyword evidence="5" id="KW-0029">Amino-acid transport</keyword>
<comment type="caution">
    <text evidence="7">The sequence shown here is derived from an EMBL/GenBank/DDBJ whole genome shotgun (WGS) entry which is preliminary data.</text>
</comment>
<dbReference type="GO" id="GO:0005524">
    <property type="term" value="F:ATP binding"/>
    <property type="evidence" value="ECO:0007669"/>
    <property type="project" value="UniProtKB-KW"/>
</dbReference>
<dbReference type="SUPFAM" id="SSF52540">
    <property type="entry name" value="P-loop containing nucleoside triphosphate hydrolases"/>
    <property type="match status" value="1"/>
</dbReference>